<gene>
    <name evidence="1" type="ORF">K470DRAFT_129835</name>
</gene>
<dbReference type="PANTHER" id="PTHR37844:SF2">
    <property type="entry name" value="SER_THR PROTEIN PHOSPHATASE SUPERFAMILY (AFU_ORTHOLOGUE AFUA_1G14840)"/>
    <property type="match status" value="1"/>
</dbReference>
<proteinExistence type="predicted"/>
<dbReference type="PANTHER" id="PTHR37844">
    <property type="entry name" value="SER/THR PROTEIN PHOSPHATASE SUPERFAMILY (AFU_ORTHOLOGUE AFUA_1G14840)"/>
    <property type="match status" value="1"/>
</dbReference>
<dbReference type="InterPro" id="IPR029052">
    <property type="entry name" value="Metallo-depent_PP-like"/>
</dbReference>
<evidence type="ECO:0000313" key="2">
    <source>
        <dbReference type="Proteomes" id="UP000799421"/>
    </source>
</evidence>
<accession>A0A6A7BU56</accession>
<name>A0A6A7BU56_9PEZI</name>
<dbReference type="EMBL" id="MU006008">
    <property type="protein sequence ID" value="KAF2858507.1"/>
    <property type="molecule type" value="Genomic_DNA"/>
</dbReference>
<keyword evidence="2" id="KW-1185">Reference proteome</keyword>
<dbReference type="OrthoDB" id="550558at2759"/>
<organism evidence="1 2">
    <name type="scientific">Piedraia hortae CBS 480.64</name>
    <dbReference type="NCBI Taxonomy" id="1314780"/>
    <lineage>
        <taxon>Eukaryota</taxon>
        <taxon>Fungi</taxon>
        <taxon>Dikarya</taxon>
        <taxon>Ascomycota</taxon>
        <taxon>Pezizomycotina</taxon>
        <taxon>Dothideomycetes</taxon>
        <taxon>Dothideomycetidae</taxon>
        <taxon>Capnodiales</taxon>
        <taxon>Piedraiaceae</taxon>
        <taxon>Piedraia</taxon>
    </lineage>
</organism>
<evidence type="ECO:0008006" key="3">
    <source>
        <dbReference type="Google" id="ProtNLM"/>
    </source>
</evidence>
<dbReference type="AlphaFoldDB" id="A0A6A7BU56"/>
<evidence type="ECO:0000313" key="1">
    <source>
        <dbReference type="EMBL" id="KAF2858507.1"/>
    </source>
</evidence>
<protein>
    <recommendedName>
        <fullName evidence="3">Calcineurin-like phosphoesterase domain-containing protein</fullName>
    </recommendedName>
</protein>
<sequence>MFFPRPRSVRIQFMSDLHLEQVGYKFALGDPAASILLLVGDIGRLSDYAGYRCFMLQCCAAYDKVLLVAGNSEFYGTSHDQGLQLLHQLTQDPAVQGKLQLLNRSRYDVPGSEVTILGCTLYSHIRNDLGLTKNFRHIDQWTVEQHNAKHKADLDWLLREVSRLGSEKRVVVATYYAPLQKKVSHPAHEGNEYSQCFVSNALDIVRRVGQSCTITHWIFGRTHWNVRFKYLDIIVQSNQVHTESGRLTRWQKIFLYRPFDPRATIKVRE</sequence>
<reference evidence="1" key="1">
    <citation type="journal article" date="2020" name="Stud. Mycol.">
        <title>101 Dothideomycetes genomes: a test case for predicting lifestyles and emergence of pathogens.</title>
        <authorList>
            <person name="Haridas S."/>
            <person name="Albert R."/>
            <person name="Binder M."/>
            <person name="Bloem J."/>
            <person name="Labutti K."/>
            <person name="Salamov A."/>
            <person name="Andreopoulos B."/>
            <person name="Baker S."/>
            <person name="Barry K."/>
            <person name="Bills G."/>
            <person name="Bluhm B."/>
            <person name="Cannon C."/>
            <person name="Castanera R."/>
            <person name="Culley D."/>
            <person name="Daum C."/>
            <person name="Ezra D."/>
            <person name="Gonzalez J."/>
            <person name="Henrissat B."/>
            <person name="Kuo A."/>
            <person name="Liang C."/>
            <person name="Lipzen A."/>
            <person name="Lutzoni F."/>
            <person name="Magnuson J."/>
            <person name="Mondo S."/>
            <person name="Nolan M."/>
            <person name="Ohm R."/>
            <person name="Pangilinan J."/>
            <person name="Park H.-J."/>
            <person name="Ramirez L."/>
            <person name="Alfaro M."/>
            <person name="Sun H."/>
            <person name="Tritt A."/>
            <person name="Yoshinaga Y."/>
            <person name="Zwiers L.-H."/>
            <person name="Turgeon B."/>
            <person name="Goodwin S."/>
            <person name="Spatafora J."/>
            <person name="Crous P."/>
            <person name="Grigoriev I."/>
        </authorList>
    </citation>
    <scope>NUCLEOTIDE SEQUENCE</scope>
    <source>
        <strain evidence="1">CBS 480.64</strain>
    </source>
</reference>
<dbReference type="SUPFAM" id="SSF56300">
    <property type="entry name" value="Metallo-dependent phosphatases"/>
    <property type="match status" value="1"/>
</dbReference>
<dbReference type="Proteomes" id="UP000799421">
    <property type="component" value="Unassembled WGS sequence"/>
</dbReference>